<evidence type="ECO:0000313" key="10">
    <source>
        <dbReference type="EMBL" id="MFD1314512.1"/>
    </source>
</evidence>
<evidence type="ECO:0000256" key="2">
    <source>
        <dbReference type="ARBA" id="ARBA00009539"/>
    </source>
</evidence>
<dbReference type="InterPro" id="IPR024072">
    <property type="entry name" value="DHFR-like_dom_sf"/>
</dbReference>
<dbReference type="Proteomes" id="UP001597201">
    <property type="component" value="Unassembled WGS sequence"/>
</dbReference>
<dbReference type="PIRSF" id="PIRSF000194">
    <property type="entry name" value="DHFR"/>
    <property type="match status" value="1"/>
</dbReference>
<protein>
    <recommendedName>
        <fullName evidence="3 8">Dihydrofolate reductase</fullName>
        <ecNumber evidence="3 8">1.5.1.3</ecNumber>
    </recommendedName>
</protein>
<dbReference type="Pfam" id="PF00186">
    <property type="entry name" value="DHFR_1"/>
    <property type="match status" value="1"/>
</dbReference>
<comment type="similarity">
    <text evidence="2 8">Belongs to the dihydrofolate reductase family.</text>
</comment>
<sequence length="161" mass="18935">MITIIAAVADNYVLGKNNQLIWHLPEDLRRFKRITAGHCVIMGRKTFESLNGPLPKRKNIIITRNKDYRAENCFVVHSLEEALQLSQEDDNPFILGGAQIYEQALQFAERMDLTWVHHNFDGDAFFPNFDKSIWVEIEREDHKKDEKNKYDYSFVKYKKNG</sequence>
<evidence type="ECO:0000256" key="6">
    <source>
        <dbReference type="ARBA" id="ARBA00023002"/>
    </source>
</evidence>
<dbReference type="Gene3D" id="3.40.430.10">
    <property type="entry name" value="Dihydrofolate Reductase, subunit A"/>
    <property type="match status" value="1"/>
</dbReference>
<name>A0ABW3XZT5_9FLAO</name>
<keyword evidence="4 8" id="KW-0554">One-carbon metabolism</keyword>
<dbReference type="InterPro" id="IPR012259">
    <property type="entry name" value="DHFR"/>
</dbReference>
<keyword evidence="6 8" id="KW-0560">Oxidoreductase</keyword>
<proteinExistence type="inferred from homology"/>
<evidence type="ECO:0000256" key="1">
    <source>
        <dbReference type="ARBA" id="ARBA00004903"/>
    </source>
</evidence>
<dbReference type="CDD" id="cd00209">
    <property type="entry name" value="DHFR"/>
    <property type="match status" value="1"/>
</dbReference>
<comment type="catalytic activity">
    <reaction evidence="8">
        <text>(6S)-5,6,7,8-tetrahydrofolate + NADP(+) = 7,8-dihydrofolate + NADPH + H(+)</text>
        <dbReference type="Rhea" id="RHEA:15009"/>
        <dbReference type="ChEBI" id="CHEBI:15378"/>
        <dbReference type="ChEBI" id="CHEBI:57451"/>
        <dbReference type="ChEBI" id="CHEBI:57453"/>
        <dbReference type="ChEBI" id="CHEBI:57783"/>
        <dbReference type="ChEBI" id="CHEBI:58349"/>
        <dbReference type="EC" id="1.5.1.3"/>
    </reaction>
</comment>
<accession>A0ABW3XZT5</accession>
<dbReference type="GO" id="GO:0004146">
    <property type="term" value="F:dihydrofolate reductase activity"/>
    <property type="evidence" value="ECO:0007669"/>
    <property type="project" value="UniProtKB-EC"/>
</dbReference>
<dbReference type="PANTHER" id="PTHR48069:SF3">
    <property type="entry name" value="DIHYDROFOLATE REDUCTASE"/>
    <property type="match status" value="1"/>
</dbReference>
<dbReference type="SUPFAM" id="SSF53597">
    <property type="entry name" value="Dihydrofolate reductase-like"/>
    <property type="match status" value="1"/>
</dbReference>
<evidence type="ECO:0000259" key="9">
    <source>
        <dbReference type="PROSITE" id="PS51330"/>
    </source>
</evidence>
<evidence type="ECO:0000256" key="7">
    <source>
        <dbReference type="ARBA" id="ARBA00025067"/>
    </source>
</evidence>
<keyword evidence="5 8" id="KW-0521">NADP</keyword>
<comment type="function">
    <text evidence="7 8">Key enzyme in folate metabolism. Catalyzes an essential reaction for de novo glycine and purine synthesis, and for DNA precursor synthesis.</text>
</comment>
<evidence type="ECO:0000256" key="5">
    <source>
        <dbReference type="ARBA" id="ARBA00022857"/>
    </source>
</evidence>
<dbReference type="PANTHER" id="PTHR48069">
    <property type="entry name" value="DIHYDROFOLATE REDUCTASE"/>
    <property type="match status" value="1"/>
</dbReference>
<dbReference type="PRINTS" id="PR00070">
    <property type="entry name" value="DHFR"/>
</dbReference>
<evidence type="ECO:0000256" key="4">
    <source>
        <dbReference type="ARBA" id="ARBA00022563"/>
    </source>
</evidence>
<dbReference type="InterPro" id="IPR001796">
    <property type="entry name" value="DHFR_dom"/>
</dbReference>
<gene>
    <name evidence="10" type="ORF">ACFQ39_02700</name>
</gene>
<feature type="domain" description="DHFR" evidence="9">
    <location>
        <begin position="1"/>
        <end position="159"/>
    </location>
</feature>
<dbReference type="EMBL" id="JBHTMY010000002">
    <property type="protein sequence ID" value="MFD1314512.1"/>
    <property type="molecule type" value="Genomic_DNA"/>
</dbReference>
<evidence type="ECO:0000256" key="3">
    <source>
        <dbReference type="ARBA" id="ARBA00012856"/>
    </source>
</evidence>
<organism evidence="10 11">
    <name type="scientific">Namhaeicola litoreus</name>
    <dbReference type="NCBI Taxonomy" id="1052145"/>
    <lineage>
        <taxon>Bacteria</taxon>
        <taxon>Pseudomonadati</taxon>
        <taxon>Bacteroidota</taxon>
        <taxon>Flavobacteriia</taxon>
        <taxon>Flavobacteriales</taxon>
        <taxon>Flavobacteriaceae</taxon>
        <taxon>Namhaeicola</taxon>
    </lineage>
</organism>
<comment type="caution">
    <text evidence="10">The sequence shown here is derived from an EMBL/GenBank/DDBJ whole genome shotgun (WGS) entry which is preliminary data.</text>
</comment>
<keyword evidence="11" id="KW-1185">Reference proteome</keyword>
<dbReference type="RefSeq" id="WP_377176186.1">
    <property type="nucleotide sequence ID" value="NZ_JBHTMY010000002.1"/>
</dbReference>
<dbReference type="PROSITE" id="PS51330">
    <property type="entry name" value="DHFR_2"/>
    <property type="match status" value="1"/>
</dbReference>
<reference evidence="11" key="1">
    <citation type="journal article" date="2019" name="Int. J. Syst. Evol. Microbiol.">
        <title>The Global Catalogue of Microorganisms (GCM) 10K type strain sequencing project: providing services to taxonomists for standard genome sequencing and annotation.</title>
        <authorList>
            <consortium name="The Broad Institute Genomics Platform"/>
            <consortium name="The Broad Institute Genome Sequencing Center for Infectious Disease"/>
            <person name="Wu L."/>
            <person name="Ma J."/>
        </authorList>
    </citation>
    <scope>NUCLEOTIDE SEQUENCE [LARGE SCALE GENOMIC DNA]</scope>
    <source>
        <strain evidence="11">CCUG 61485</strain>
    </source>
</reference>
<evidence type="ECO:0000256" key="8">
    <source>
        <dbReference type="PIRNR" id="PIRNR000194"/>
    </source>
</evidence>
<evidence type="ECO:0000313" key="11">
    <source>
        <dbReference type="Proteomes" id="UP001597201"/>
    </source>
</evidence>
<comment type="pathway">
    <text evidence="1 8">Cofactor biosynthesis; tetrahydrofolate biosynthesis; 5,6,7,8-tetrahydrofolate from 7,8-dihydrofolate: step 1/1.</text>
</comment>
<dbReference type="EC" id="1.5.1.3" evidence="3 8"/>